<dbReference type="Pfam" id="PF10708">
    <property type="entry name" value="DUF2510"/>
    <property type="match status" value="1"/>
</dbReference>
<proteinExistence type="predicted"/>
<feature type="transmembrane region" description="Helical" evidence="2">
    <location>
        <begin position="86"/>
        <end position="105"/>
    </location>
</feature>
<keyword evidence="2" id="KW-0472">Membrane</keyword>
<dbReference type="AlphaFoldDB" id="A0A0M2HK19"/>
<evidence type="ECO:0000256" key="1">
    <source>
        <dbReference type="SAM" id="MobiDB-lite"/>
    </source>
</evidence>
<evidence type="ECO:0000313" key="5">
    <source>
        <dbReference type="Proteomes" id="UP000033900"/>
    </source>
</evidence>
<feature type="transmembrane region" description="Helical" evidence="2">
    <location>
        <begin position="62"/>
        <end position="80"/>
    </location>
</feature>
<evidence type="ECO:0000259" key="3">
    <source>
        <dbReference type="Pfam" id="PF10708"/>
    </source>
</evidence>
<keyword evidence="5" id="KW-1185">Reference proteome</keyword>
<reference evidence="4 5" key="1">
    <citation type="submission" date="2015-02" db="EMBL/GenBank/DDBJ databases">
        <title>Draft genome sequences of ten Microbacterium spp. with emphasis on heavy metal contaminated environments.</title>
        <authorList>
            <person name="Corretto E."/>
        </authorList>
    </citation>
    <scope>NUCLEOTIDE SEQUENCE [LARGE SCALE GENOMIC DNA]</scope>
    <source>
        <strain evidence="4 5">SA35</strain>
    </source>
</reference>
<evidence type="ECO:0000313" key="4">
    <source>
        <dbReference type="EMBL" id="KJL47102.1"/>
    </source>
</evidence>
<protein>
    <recommendedName>
        <fullName evidence="3">DUF2510 domain-containing protein</fullName>
    </recommendedName>
</protein>
<comment type="caution">
    <text evidence="4">The sequence shown here is derived from an EMBL/GenBank/DDBJ whole genome shotgun (WGS) entry which is preliminary data.</text>
</comment>
<accession>A0A0M2HK19</accession>
<dbReference type="EMBL" id="JYJB01000009">
    <property type="protein sequence ID" value="KJL47102.1"/>
    <property type="molecule type" value="Genomic_DNA"/>
</dbReference>
<organism evidence="4 5">
    <name type="scientific">Microbacterium hydrocarbonoxydans</name>
    <dbReference type="NCBI Taxonomy" id="273678"/>
    <lineage>
        <taxon>Bacteria</taxon>
        <taxon>Bacillati</taxon>
        <taxon>Actinomycetota</taxon>
        <taxon>Actinomycetes</taxon>
        <taxon>Micrococcales</taxon>
        <taxon>Microbacteriaceae</taxon>
        <taxon>Microbacterium</taxon>
    </lineage>
</organism>
<dbReference type="Proteomes" id="UP000033900">
    <property type="component" value="Unassembled WGS sequence"/>
</dbReference>
<keyword evidence="2" id="KW-1133">Transmembrane helix</keyword>
<feature type="transmembrane region" description="Helical" evidence="2">
    <location>
        <begin position="117"/>
        <end position="138"/>
    </location>
</feature>
<dbReference type="PATRIC" id="fig|273678.4.peg.1890"/>
<feature type="domain" description="DUF2510" evidence="3">
    <location>
        <begin position="5"/>
        <end position="35"/>
    </location>
</feature>
<name>A0A0M2HK19_9MICO</name>
<keyword evidence="2" id="KW-0812">Transmembrane</keyword>
<gene>
    <name evidence="4" type="ORF">RS84_01887</name>
</gene>
<evidence type="ECO:0000256" key="2">
    <source>
        <dbReference type="SAM" id="Phobius"/>
    </source>
</evidence>
<feature type="region of interest" description="Disordered" evidence="1">
    <location>
        <begin position="147"/>
        <end position="174"/>
    </location>
</feature>
<feature type="compositionally biased region" description="Low complexity" evidence="1">
    <location>
        <begin position="149"/>
        <end position="166"/>
    </location>
</feature>
<dbReference type="InterPro" id="IPR018929">
    <property type="entry name" value="DUF2510"/>
</dbReference>
<sequence>MSMPAGWYDDGSGRQRWWDGARWTDDFAPAGQPSPSGPSGPASSVGLVSSAGSLSLSKGPGAPVLGFVGLGLAVLGTVLACIPAAFGIGVVVLLAAFVVSLIGLFRKGAAKWPSIVGMILSVVGGIIGSIVLVVSLLASAPGPVDPIIPTDTPSSSSSEQPSTDPTAGRPSPEELSETILADLQRSGMHQYDDDPEWVACWGEYAYDSDLSDAALREYVETMDVVGEERELMKTVSSDATVFCSSQ</sequence>
<dbReference type="STRING" id="273678.RS84_01887"/>